<keyword evidence="9" id="KW-1185">Reference proteome</keyword>
<evidence type="ECO:0000256" key="5">
    <source>
        <dbReference type="ARBA" id="ARBA00023180"/>
    </source>
</evidence>
<feature type="compositionally biased region" description="Low complexity" evidence="6">
    <location>
        <begin position="250"/>
        <end position="260"/>
    </location>
</feature>
<sequence>MLLTIRVRSDENGSQSIDGVADDQPGSFECAGKLGIFPDLRSGCRFFHRCAPNGQMETHQCAGITIFNPRAGICVDPNTFTCPTTNTTQPTSMTERMLRPKEFDCRKQNGFFADVSNGCRSYYFCAQDGKSYKFVCPLNYQYSEVKEACDAPDRTPCESHLSIAKNLVPTTGEMVAQASNNFVTRTRFQPPAKSPSPKTITNGWISAPETPSSRSATRQDSTWSSFPDDQHFVVSSHLESPTPPNKPNFPSSGPVIVQPVPQSPPSPPINNQQVVNGFIVGTSPNGHLHFDPSFSRQLQPRFFHPPLSPPLQGVAQTVIKNITPPNDMRALTHRTFPDGQFVGQLRQGENIKPSSNSLFSIIPANAPLSQLRENLRPDPSLVIQEQLLAFEMARQRNAQLVELQERKRLQDRLNQLKNTGPPFSGQFVHLTTDTQPVHKVSSSQKELLTRHPFDLQQDIPQRILSPATFPSVDTLTNQPGTECTLGVRGYFPDVSSDCRNYFFCDGRGHRIEHTCPPGMAFNTTLIACDLDMFPTCRKTHFLMSKSMATGLPVADRGNTCSGRKTGYYANFAHRCAKYFYCSMRGDQIEYSCPMDFFFDEFRGVCVEFGDCVPSFAHIEGAATTTQQLKEMGFALAGRFPRQFDQIGHQVTDIFGPALSLLGRRTEEFSFPCREIGHFADFDSGCNGFWACTDTVSMAKLVKCPMGQQFDPVKKHCAPAFMVQCLPPTEQKRSLGTAGFSCLGRTPTFHADIAEQCRKFHHCTIEGEMLSYTCPFDWLYNEQAGECVAPDNFTCPSQKKSQHYTFDCVGKSGYYADFEHQCQFFHLCLLNGTRTTMACPTAMVFDENESKCVYGTLCAPTPASADHLDISFGNNGNTESSFQCPIGVTGFFGDPLFSCRTYWQCTAGARLNNRSCPGLLRFNATTQTCEQARHVICADPLVLESLFPGLLHGPGSIAPRMQPFNQFSPFRLPLDSFNKFFDPSVQPVAPPPDFTFSPNRLVCEPGQIGFFAEPKSNCRTFFYCEADGVKKHFACPSNMLFDETVGRCQDETASVCGPRVFFQQRALNPANFGFGQEGASEGVPVGICGGRVGLFADISSGCHNFFMCHANGSLVNQSCPGSLLFNERSFMCDWPTNVRCGETAVQSQNLLLGMPVGPRFNPIDPSGNVLFIPGSIPGSLFQVPSFGEQSPNDPFSRSMTPFQLSPSEQASIDFPKYSADGKHLELALGSSNPSRFSPVDAYGRPHPGVVDTNLRLHPQLPVSLQGSRMVGESYSPYGSRVKWLARRMTTTTTAAPTTTGLPTTTGRPGWEEGEYEPEEGVMPPAVTTTAIPLPAATTTPIAVVRSMPLMYDPLLGYSNLNHPLSDAIKPKSKIPTSTMDPVKSFGVDCYGKKGYFLSPGTSCKSYVFCKPHGAIYSFTCPGEYLYNAEKEICDWPDNVICASTSSRTAPKGSLRRWRRALASSNVAIDTLSTSAIGVVDSSFVCPNASGYFANQDDSCFSFFYCDENQTATRHECQDRNLRFDEARGVCEWSTRVRCGNGSLTADSTMSSTINVSQNFSVASSLPHDCPFTGFFADFSSGCRNFSFCPTTEGPRLIFRCPEGLLYDDSKGKCQNAAVVTCTRHKQSRSFGAKVKLVTRTRLVSSNADSPVDCRNQRGLFADPKSHCANFFYCSPQGLKFEYACPEGMAFNNAVKACDDLLNSSCSLIP</sequence>
<feature type="domain" description="Chitin-binding type-2" evidence="7">
    <location>
        <begin position="1649"/>
        <end position="1706"/>
    </location>
</feature>
<dbReference type="GO" id="GO:0005576">
    <property type="term" value="C:extracellular region"/>
    <property type="evidence" value="ECO:0007669"/>
    <property type="project" value="InterPro"/>
</dbReference>
<feature type="domain" description="Chitin-binding type-2" evidence="7">
    <location>
        <begin position="669"/>
        <end position="726"/>
    </location>
</feature>
<dbReference type="PANTHER" id="PTHR23301">
    <property type="entry name" value="CHITIN BINDING PERITROPHIN-A"/>
    <property type="match status" value="1"/>
</dbReference>
<feature type="domain" description="Chitin-binding type-2" evidence="7">
    <location>
        <begin position="880"/>
        <end position="938"/>
    </location>
</feature>
<name>A0A1D1UIV8_RAMVA</name>
<feature type="domain" description="Chitin-binding type-2" evidence="7">
    <location>
        <begin position="1084"/>
        <end position="1141"/>
    </location>
</feature>
<evidence type="ECO:0000313" key="8">
    <source>
        <dbReference type="EMBL" id="GAU88315.1"/>
    </source>
</evidence>
<keyword evidence="2" id="KW-0732">Signal</keyword>
<feature type="domain" description="Chitin-binding type-2" evidence="7">
    <location>
        <begin position="1565"/>
        <end position="1622"/>
    </location>
</feature>
<keyword evidence="4" id="KW-1015">Disulfide bond</keyword>
<evidence type="ECO:0000259" key="7">
    <source>
        <dbReference type="PROSITE" id="PS50940"/>
    </source>
</evidence>
<feature type="domain" description="Chitin-binding type-2" evidence="7">
    <location>
        <begin position="1481"/>
        <end position="1539"/>
    </location>
</feature>
<feature type="domain" description="Chitin-binding type-2" evidence="7">
    <location>
        <begin position="804"/>
        <end position="859"/>
    </location>
</feature>
<dbReference type="SUPFAM" id="SSF57625">
    <property type="entry name" value="Invertebrate chitin-binding proteins"/>
    <property type="match status" value="14"/>
</dbReference>
<reference evidence="8 9" key="1">
    <citation type="journal article" date="2016" name="Nat. Commun.">
        <title>Extremotolerant tardigrade genome and improved radiotolerance of human cultured cells by tardigrade-unique protein.</title>
        <authorList>
            <person name="Hashimoto T."/>
            <person name="Horikawa D.D."/>
            <person name="Saito Y."/>
            <person name="Kuwahara H."/>
            <person name="Kozuka-Hata H."/>
            <person name="Shin-I T."/>
            <person name="Minakuchi Y."/>
            <person name="Ohishi K."/>
            <person name="Motoyama A."/>
            <person name="Aizu T."/>
            <person name="Enomoto A."/>
            <person name="Kondo K."/>
            <person name="Tanaka S."/>
            <person name="Hara Y."/>
            <person name="Koshikawa S."/>
            <person name="Sagara H."/>
            <person name="Miura T."/>
            <person name="Yokobori S."/>
            <person name="Miyagawa K."/>
            <person name="Suzuki Y."/>
            <person name="Kubo T."/>
            <person name="Oyama M."/>
            <person name="Kohara Y."/>
            <person name="Fujiyama A."/>
            <person name="Arakawa K."/>
            <person name="Katayama T."/>
            <person name="Toyoda A."/>
            <person name="Kunieda T."/>
        </authorList>
    </citation>
    <scope>NUCLEOTIDE SEQUENCE [LARGE SCALE GENOMIC DNA]</scope>
    <source>
        <strain evidence="8 9">YOKOZUNA-1</strain>
    </source>
</reference>
<evidence type="ECO:0000256" key="6">
    <source>
        <dbReference type="SAM" id="MobiDB-lite"/>
    </source>
</evidence>
<dbReference type="Gene3D" id="2.170.140.10">
    <property type="entry name" value="Chitin binding domain"/>
    <property type="match status" value="12"/>
</dbReference>
<keyword evidence="1" id="KW-0147">Chitin-binding</keyword>
<keyword evidence="5" id="KW-0325">Glycoprotein</keyword>
<dbReference type="OrthoDB" id="439917at2759"/>
<organism evidence="8 9">
    <name type="scientific">Ramazzottius varieornatus</name>
    <name type="common">Water bear</name>
    <name type="synonym">Tardigrade</name>
    <dbReference type="NCBI Taxonomy" id="947166"/>
    <lineage>
        <taxon>Eukaryota</taxon>
        <taxon>Metazoa</taxon>
        <taxon>Ecdysozoa</taxon>
        <taxon>Tardigrada</taxon>
        <taxon>Eutardigrada</taxon>
        <taxon>Parachela</taxon>
        <taxon>Hypsibioidea</taxon>
        <taxon>Ramazzottiidae</taxon>
        <taxon>Ramazzottius</taxon>
    </lineage>
</organism>
<feature type="domain" description="Chitin-binding type-2" evidence="7">
    <location>
        <begin position="999"/>
        <end position="1057"/>
    </location>
</feature>
<feature type="domain" description="Chitin-binding type-2" evidence="7">
    <location>
        <begin position="1385"/>
        <end position="1442"/>
    </location>
</feature>
<comment type="caution">
    <text evidence="8">The sequence shown here is derived from an EMBL/GenBank/DDBJ whole genome shotgun (WGS) entry which is preliminary data.</text>
</comment>
<dbReference type="Pfam" id="PF01607">
    <property type="entry name" value="CBM_14"/>
    <property type="match status" value="13"/>
</dbReference>
<proteinExistence type="predicted"/>
<feature type="compositionally biased region" description="Low complexity" evidence="6">
    <location>
        <begin position="1293"/>
        <end position="1307"/>
    </location>
</feature>
<evidence type="ECO:0000256" key="3">
    <source>
        <dbReference type="ARBA" id="ARBA00022737"/>
    </source>
</evidence>
<feature type="domain" description="Chitin-binding type-2" evidence="7">
    <location>
        <begin position="480"/>
        <end position="538"/>
    </location>
</feature>
<feature type="region of interest" description="Disordered" evidence="6">
    <location>
        <begin position="1293"/>
        <end position="1319"/>
    </location>
</feature>
<dbReference type="InterPro" id="IPR051940">
    <property type="entry name" value="Chitin_bind-dev_reg"/>
</dbReference>
<feature type="region of interest" description="Disordered" evidence="6">
    <location>
        <begin position="185"/>
        <end position="267"/>
    </location>
</feature>
<accession>A0A1D1UIV8</accession>
<evidence type="ECO:0000256" key="1">
    <source>
        <dbReference type="ARBA" id="ARBA00022669"/>
    </source>
</evidence>
<evidence type="ECO:0000256" key="4">
    <source>
        <dbReference type="ARBA" id="ARBA00023157"/>
    </source>
</evidence>
<dbReference type="EMBL" id="BDGG01000001">
    <property type="protein sequence ID" value="GAU88315.1"/>
    <property type="molecule type" value="Genomic_DNA"/>
</dbReference>
<feature type="domain" description="Chitin-binding type-2" evidence="7">
    <location>
        <begin position="27"/>
        <end position="84"/>
    </location>
</feature>
<protein>
    <recommendedName>
        <fullName evidence="7">Chitin-binding type-2 domain-containing protein</fullName>
    </recommendedName>
</protein>
<dbReference type="SMART" id="SM00494">
    <property type="entry name" value="ChtBD2"/>
    <property type="match status" value="14"/>
</dbReference>
<dbReference type="PANTHER" id="PTHR23301:SF0">
    <property type="entry name" value="CHITIN-BINDING TYPE-2 DOMAIN-CONTAINING PROTEIN-RELATED"/>
    <property type="match status" value="1"/>
</dbReference>
<gene>
    <name evidence="8" type="primary">RvY_01036</name>
    <name evidence="8" type="synonym">RvY_01036.2</name>
    <name evidence="8" type="ORF">RvY_01036-2</name>
</gene>
<dbReference type="InterPro" id="IPR002557">
    <property type="entry name" value="Chitin-bd_dom"/>
</dbReference>
<dbReference type="InterPro" id="IPR036508">
    <property type="entry name" value="Chitin-bd_dom_sf"/>
</dbReference>
<feature type="domain" description="Chitin-binding type-2" evidence="7">
    <location>
        <begin position="738"/>
        <end position="796"/>
    </location>
</feature>
<evidence type="ECO:0000256" key="2">
    <source>
        <dbReference type="ARBA" id="ARBA00022729"/>
    </source>
</evidence>
<feature type="domain" description="Chitin-binding type-2" evidence="7">
    <location>
        <begin position="102"/>
        <end position="159"/>
    </location>
</feature>
<dbReference type="STRING" id="947166.A0A1D1UIV8"/>
<feature type="domain" description="Chitin-binding type-2" evidence="7">
    <location>
        <begin position="557"/>
        <end position="613"/>
    </location>
</feature>
<dbReference type="PROSITE" id="PS50940">
    <property type="entry name" value="CHIT_BIND_II"/>
    <property type="match status" value="14"/>
</dbReference>
<evidence type="ECO:0000313" key="9">
    <source>
        <dbReference type="Proteomes" id="UP000186922"/>
    </source>
</evidence>
<keyword evidence="3" id="KW-0677">Repeat</keyword>
<dbReference type="Proteomes" id="UP000186922">
    <property type="component" value="Unassembled WGS sequence"/>
</dbReference>
<feature type="compositionally biased region" description="Polar residues" evidence="6">
    <location>
        <begin position="196"/>
        <end position="227"/>
    </location>
</feature>
<dbReference type="GO" id="GO:0008061">
    <property type="term" value="F:chitin binding"/>
    <property type="evidence" value="ECO:0007669"/>
    <property type="project" value="UniProtKB-KW"/>
</dbReference>